<evidence type="ECO:0000256" key="8">
    <source>
        <dbReference type="HAMAP-Rule" id="MF_00375"/>
    </source>
</evidence>
<dbReference type="FunFam" id="3.40.640.10:FF:000021">
    <property type="entry name" value="Glutamate-1-semialdehyde 2,1-aminomutase"/>
    <property type="match status" value="1"/>
</dbReference>
<dbReference type="InterPro" id="IPR004639">
    <property type="entry name" value="4pyrrol_synth_GluAld_NH2Trfase"/>
</dbReference>
<keyword evidence="8" id="KW-0963">Cytoplasm</keyword>
<comment type="similarity">
    <text evidence="4 8">Belongs to the class-III pyridoxal-phosphate-dependent aminotransferase family. HemL subfamily.</text>
</comment>
<dbReference type="InterPro" id="IPR015422">
    <property type="entry name" value="PyrdxlP-dep_Trfase_small"/>
</dbReference>
<comment type="cofactor">
    <cofactor evidence="2 8">
        <name>pyridoxal 5'-phosphate</name>
        <dbReference type="ChEBI" id="CHEBI:597326"/>
    </cofactor>
</comment>
<dbReference type="InterPro" id="IPR015424">
    <property type="entry name" value="PyrdxlP-dep_Trfase"/>
</dbReference>
<dbReference type="PROSITE" id="PS00600">
    <property type="entry name" value="AA_TRANSFER_CLASS_3"/>
    <property type="match status" value="1"/>
</dbReference>
<dbReference type="InterPro" id="IPR049704">
    <property type="entry name" value="Aminotrans_3_PPA_site"/>
</dbReference>
<dbReference type="GO" id="GO:0008483">
    <property type="term" value="F:transaminase activity"/>
    <property type="evidence" value="ECO:0007669"/>
    <property type="project" value="InterPro"/>
</dbReference>
<dbReference type="Pfam" id="PF00202">
    <property type="entry name" value="Aminotran_3"/>
    <property type="match status" value="1"/>
</dbReference>
<evidence type="ECO:0000256" key="5">
    <source>
        <dbReference type="ARBA" id="ARBA00022898"/>
    </source>
</evidence>
<feature type="modified residue" description="N6-(pyridoxal phosphate)lysine" evidence="8">
    <location>
        <position position="264"/>
    </location>
</feature>
<sequence length="423" mass="46221">MSGERSREAFERARAVLPGGVSSPVRAFSPHPFYAERAQGSRIWDIDGGCYIDYCMGYGPLLFGHAPTFVRDAIVEQLDRGWLYGTPTEGEVELAERLCTYYPSIEMVRFVSTGTEATMAALRIARGYTGRSKIIKVEGGFHGAHDAVLVKAGSGALTHGVPDSLGVPQEFTRHTLQVPFNDPEALAHVLDANAEEVAALIIEPVMGNVGPILPENGYLEEVRRLTREHDVVLIFDEVITGFRLGIGGAQEYYGVVPDMTTLGKVLGGGLPIGVVGGRREIMQHVAPQGKVYQAGTFNANPLSIAAGLAITARLEREDVYRVLSERGRALREAIEDVIHRLGLPYSVVGIASMLKLFFGSTPTNYVEAKRCDATGYLELFRNMLSCGVFLPPSQYETDFISYAHTDEDIERTVQAYESSLTRA</sequence>
<gene>
    <name evidence="8 9" type="primary">hemL</name>
    <name evidence="9" type="ORF">HA299_05455</name>
</gene>
<dbReference type="Gene3D" id="3.40.640.10">
    <property type="entry name" value="Type I PLP-dependent aspartate aminotransferase-like (Major domain)"/>
    <property type="match status" value="1"/>
</dbReference>
<dbReference type="AlphaFoldDB" id="A0A832VXS8"/>
<comment type="pathway">
    <text evidence="3">Porphyrin-containing compound metabolism; protoporphyrin-IX biosynthesis; 5-aminolevulinate from L-glutamyl-tRNA(Glu): step 2/2.</text>
</comment>
<evidence type="ECO:0000313" key="10">
    <source>
        <dbReference type="Proteomes" id="UP000600363"/>
    </source>
</evidence>
<evidence type="ECO:0000256" key="6">
    <source>
        <dbReference type="ARBA" id="ARBA00023235"/>
    </source>
</evidence>
<dbReference type="InterPro" id="IPR005814">
    <property type="entry name" value="Aminotrans_3"/>
</dbReference>
<accession>A0A832VXS8</accession>
<dbReference type="CDD" id="cd00610">
    <property type="entry name" value="OAT_like"/>
    <property type="match status" value="1"/>
</dbReference>
<dbReference type="PANTHER" id="PTHR43713">
    <property type="entry name" value="GLUTAMATE-1-SEMIALDEHYDE 2,1-AMINOMUTASE"/>
    <property type="match status" value="1"/>
</dbReference>
<dbReference type="GO" id="GO:0042286">
    <property type="term" value="F:glutamate-1-semialdehyde 2,1-aminomutase activity"/>
    <property type="evidence" value="ECO:0007669"/>
    <property type="project" value="UniProtKB-UniRule"/>
</dbReference>
<name>A0A832VXS8_9EURY</name>
<dbReference type="GO" id="GO:0005737">
    <property type="term" value="C:cytoplasm"/>
    <property type="evidence" value="ECO:0007669"/>
    <property type="project" value="UniProtKB-SubCell"/>
</dbReference>
<organism evidence="9 10">
    <name type="scientific">Methermicoccus shengliensis</name>
    <dbReference type="NCBI Taxonomy" id="660064"/>
    <lineage>
        <taxon>Archaea</taxon>
        <taxon>Methanobacteriati</taxon>
        <taxon>Methanobacteriota</taxon>
        <taxon>Stenosarchaea group</taxon>
        <taxon>Methanomicrobia</taxon>
        <taxon>Methanosarcinales</taxon>
        <taxon>Methermicoccaceae</taxon>
        <taxon>Methermicoccus</taxon>
    </lineage>
</organism>
<dbReference type="UniPathway" id="UPA00251">
    <property type="reaction ID" value="UER00317"/>
</dbReference>
<evidence type="ECO:0000256" key="2">
    <source>
        <dbReference type="ARBA" id="ARBA00001933"/>
    </source>
</evidence>
<evidence type="ECO:0000313" key="9">
    <source>
        <dbReference type="EMBL" id="HIH70038.1"/>
    </source>
</evidence>
<evidence type="ECO:0000256" key="7">
    <source>
        <dbReference type="ARBA" id="ARBA00023244"/>
    </source>
</evidence>
<evidence type="ECO:0000256" key="4">
    <source>
        <dbReference type="ARBA" id="ARBA00008981"/>
    </source>
</evidence>
<dbReference type="Gene3D" id="3.90.1150.10">
    <property type="entry name" value="Aspartate Aminotransferase, domain 1"/>
    <property type="match status" value="1"/>
</dbReference>
<keyword evidence="6 8" id="KW-0413">Isomerase</keyword>
<dbReference type="NCBIfam" id="TIGR00713">
    <property type="entry name" value="hemL"/>
    <property type="match status" value="1"/>
</dbReference>
<evidence type="ECO:0000256" key="1">
    <source>
        <dbReference type="ARBA" id="ARBA00001579"/>
    </source>
</evidence>
<evidence type="ECO:0000256" key="3">
    <source>
        <dbReference type="ARBA" id="ARBA00004819"/>
    </source>
</evidence>
<reference evidence="9" key="1">
    <citation type="journal article" date="2020" name="bioRxiv">
        <title>A rank-normalized archaeal taxonomy based on genome phylogeny resolves widespread incomplete and uneven classifications.</title>
        <authorList>
            <person name="Rinke C."/>
            <person name="Chuvochina M."/>
            <person name="Mussig A.J."/>
            <person name="Chaumeil P.-A."/>
            <person name="Waite D.W."/>
            <person name="Whitman W.B."/>
            <person name="Parks D.H."/>
            <person name="Hugenholtz P."/>
        </authorList>
    </citation>
    <scope>NUCLEOTIDE SEQUENCE</scope>
    <source>
        <strain evidence="9">UBA12518</strain>
    </source>
</reference>
<comment type="caution">
    <text evidence="9">The sequence shown here is derived from an EMBL/GenBank/DDBJ whole genome shotgun (WGS) entry which is preliminary data.</text>
</comment>
<dbReference type="GO" id="GO:0030170">
    <property type="term" value="F:pyridoxal phosphate binding"/>
    <property type="evidence" value="ECO:0007669"/>
    <property type="project" value="InterPro"/>
</dbReference>
<dbReference type="NCBIfam" id="NF000818">
    <property type="entry name" value="PRK00062.1"/>
    <property type="match status" value="1"/>
</dbReference>
<dbReference type="SUPFAM" id="SSF53383">
    <property type="entry name" value="PLP-dependent transferases"/>
    <property type="match status" value="1"/>
</dbReference>
<proteinExistence type="inferred from homology"/>
<protein>
    <recommendedName>
        <fullName evidence="8">Glutamate-1-semialdehyde 2,1-aminomutase</fullName>
        <shortName evidence="8">GSA</shortName>
        <ecNumber evidence="8">5.4.3.8</ecNumber>
    </recommendedName>
    <alternativeName>
        <fullName evidence="8">Glutamate-1-semialdehyde aminotransferase</fullName>
        <shortName evidence="8">GSA-AT</shortName>
    </alternativeName>
</protein>
<dbReference type="EC" id="5.4.3.8" evidence="8"/>
<keyword evidence="7 8" id="KW-0627">Porphyrin biosynthesis</keyword>
<dbReference type="EMBL" id="DUIH01000017">
    <property type="protein sequence ID" value="HIH70038.1"/>
    <property type="molecule type" value="Genomic_DNA"/>
</dbReference>
<dbReference type="GO" id="GO:0006782">
    <property type="term" value="P:protoporphyrinogen IX biosynthetic process"/>
    <property type="evidence" value="ECO:0007669"/>
    <property type="project" value="UniProtKB-UniRule"/>
</dbReference>
<dbReference type="InterPro" id="IPR015421">
    <property type="entry name" value="PyrdxlP-dep_Trfase_major"/>
</dbReference>
<comment type="catalytic activity">
    <reaction evidence="1 8">
        <text>(S)-4-amino-5-oxopentanoate = 5-aminolevulinate</text>
        <dbReference type="Rhea" id="RHEA:14265"/>
        <dbReference type="ChEBI" id="CHEBI:57501"/>
        <dbReference type="ChEBI" id="CHEBI:356416"/>
        <dbReference type="EC" id="5.4.3.8"/>
    </reaction>
</comment>
<dbReference type="Proteomes" id="UP000600363">
    <property type="component" value="Unassembled WGS sequence"/>
</dbReference>
<dbReference type="RefSeq" id="WP_042686215.1">
    <property type="nucleotide sequence ID" value="NZ_DUIH01000017.1"/>
</dbReference>
<comment type="subcellular location">
    <subcellularLocation>
        <location evidence="8">Cytoplasm</location>
    </subcellularLocation>
</comment>
<keyword evidence="5 8" id="KW-0663">Pyridoxal phosphate</keyword>
<dbReference type="PANTHER" id="PTHR43713:SF3">
    <property type="entry name" value="GLUTAMATE-1-SEMIALDEHYDE 2,1-AMINOMUTASE 1, CHLOROPLASTIC-RELATED"/>
    <property type="match status" value="1"/>
</dbReference>
<dbReference type="HAMAP" id="MF_00375">
    <property type="entry name" value="HemL_aminotrans_3"/>
    <property type="match status" value="1"/>
</dbReference>